<dbReference type="InterPro" id="IPR038312">
    <property type="entry name" value="DUF5063_sf"/>
</dbReference>
<name>Q1CVH9_MYXXD</name>
<dbReference type="HOGENOM" id="CLU_1101914_0_0_7"/>
<dbReference type="KEGG" id="mxa:MXAN_7491"/>
<dbReference type="InterPro" id="IPR032025">
    <property type="entry name" value="DUF5063"/>
</dbReference>
<dbReference type="Gene3D" id="1.20.120.1550">
    <property type="entry name" value="Protein of unknown function DUF5063"/>
    <property type="match status" value="1"/>
</dbReference>
<evidence type="ECO:0008006" key="3">
    <source>
        <dbReference type="Google" id="ProtNLM"/>
    </source>
</evidence>
<dbReference type="STRING" id="246197.MXAN_7491"/>
<accession>Q1CVH9</accession>
<keyword evidence="2" id="KW-1185">Reference proteome</keyword>
<reference evidence="1 2" key="1">
    <citation type="journal article" date="2006" name="Proc. Natl. Acad. Sci. U.S.A.">
        <title>Evolution of sensory complexity recorded in a myxobacterial genome.</title>
        <authorList>
            <person name="Goldman B.S."/>
            <person name="Nierman W.C."/>
            <person name="Kaiser D."/>
            <person name="Slater S.C."/>
            <person name="Durkin A.S."/>
            <person name="Eisen J.A."/>
            <person name="Ronning C.M."/>
            <person name="Barbazuk W.B."/>
            <person name="Blanchard M."/>
            <person name="Field C."/>
            <person name="Halling C."/>
            <person name="Hinkle G."/>
            <person name="Iartchuk O."/>
            <person name="Kim H.S."/>
            <person name="Mackenzie C."/>
            <person name="Madupu R."/>
            <person name="Miller N."/>
            <person name="Shvartsbeyn A."/>
            <person name="Sullivan S.A."/>
            <person name="Vaudin M."/>
            <person name="Wiegand R."/>
            <person name="Kaplan H.B."/>
        </authorList>
    </citation>
    <scope>NUCLEOTIDE SEQUENCE [LARGE SCALE GENOMIC DNA]</scope>
    <source>
        <strain evidence="2">DK1622</strain>
    </source>
</reference>
<gene>
    <name evidence="1" type="ordered locus">MXAN_7491</name>
</gene>
<protein>
    <recommendedName>
        <fullName evidence="3">DUF5063 domain-containing protein</fullName>
    </recommendedName>
</protein>
<dbReference type="EnsemblBacteria" id="ABF88629">
    <property type="protein sequence ID" value="ABF88629"/>
    <property type="gene ID" value="MXAN_7491"/>
</dbReference>
<sequence length="252" mass="27772">MSIGAAGACSQRCKRIIRAFRVAASVAVSRQIPPRAAPVRAGAVQSPARGRVRQRAVTGLPRSGVAVGLGSRLGHRASSQGPLYALATRAPRALPVRSNSMTRKDILEAVKSFVGVLDEQNHFEDREGVLRASLDRLALAYHFADAPFDPTKYPDAPRADYRSLRECIAPLFPALGLYNEALHIADKVGESEFSIGDAIDDLTDIAMDMHSVLFRWENTSEGDALWHFRFGFETHWGLHLRSLQLYLHQRAC</sequence>
<dbReference type="Pfam" id="PF16702">
    <property type="entry name" value="DUF5063"/>
    <property type="match status" value="1"/>
</dbReference>
<evidence type="ECO:0000313" key="2">
    <source>
        <dbReference type="Proteomes" id="UP000002402"/>
    </source>
</evidence>
<dbReference type="Proteomes" id="UP000002402">
    <property type="component" value="Chromosome"/>
</dbReference>
<organism evidence="1 2">
    <name type="scientific">Myxococcus xanthus (strain DK1622)</name>
    <dbReference type="NCBI Taxonomy" id="246197"/>
    <lineage>
        <taxon>Bacteria</taxon>
        <taxon>Pseudomonadati</taxon>
        <taxon>Myxococcota</taxon>
        <taxon>Myxococcia</taxon>
        <taxon>Myxococcales</taxon>
        <taxon>Cystobacterineae</taxon>
        <taxon>Myxococcaceae</taxon>
        <taxon>Myxococcus</taxon>
    </lineage>
</organism>
<dbReference type="AlphaFoldDB" id="Q1CVH9"/>
<dbReference type="EMBL" id="CP000113">
    <property type="protein sequence ID" value="ABF88629.1"/>
    <property type="molecule type" value="Genomic_DNA"/>
</dbReference>
<dbReference type="eggNOG" id="ENOG5030DVV">
    <property type="taxonomic scope" value="Bacteria"/>
</dbReference>
<proteinExistence type="predicted"/>
<evidence type="ECO:0000313" key="1">
    <source>
        <dbReference type="EMBL" id="ABF88629.1"/>
    </source>
</evidence>